<dbReference type="SMART" id="SM00382">
    <property type="entry name" value="AAA"/>
    <property type="match status" value="1"/>
</dbReference>
<dbReference type="InterPro" id="IPR017871">
    <property type="entry name" value="ABC_transporter-like_CS"/>
</dbReference>
<dbReference type="PROSITE" id="PS50893">
    <property type="entry name" value="ABC_TRANSPORTER_2"/>
    <property type="match status" value="1"/>
</dbReference>
<comment type="similarity">
    <text evidence="2">Belongs to the ABC transporter superfamily.</text>
</comment>
<dbReference type="InterPro" id="IPR027417">
    <property type="entry name" value="P-loop_NTPase"/>
</dbReference>
<feature type="transmembrane region" description="Helical" evidence="9">
    <location>
        <begin position="156"/>
        <end position="178"/>
    </location>
</feature>
<dbReference type="GO" id="GO:0005886">
    <property type="term" value="C:plasma membrane"/>
    <property type="evidence" value="ECO:0007669"/>
    <property type="project" value="UniProtKB-SubCell"/>
</dbReference>
<evidence type="ECO:0000256" key="1">
    <source>
        <dbReference type="ARBA" id="ARBA00004429"/>
    </source>
</evidence>
<keyword evidence="7 9" id="KW-0472">Membrane</keyword>
<feature type="transmembrane region" description="Helical" evidence="9">
    <location>
        <begin position="56"/>
        <end position="73"/>
    </location>
</feature>
<dbReference type="RefSeq" id="WP_045797353.1">
    <property type="nucleotide sequence ID" value="NZ_LANP01000017.1"/>
</dbReference>
<comment type="caution">
    <text evidence="12">The sequence shown here is derived from an EMBL/GenBank/DDBJ whole genome shotgun (WGS) entry which is preliminary data.</text>
</comment>
<evidence type="ECO:0000313" key="12">
    <source>
        <dbReference type="EMBL" id="KJV55783.1"/>
    </source>
</evidence>
<dbReference type="PROSITE" id="PS50929">
    <property type="entry name" value="ABC_TM1F"/>
    <property type="match status" value="1"/>
</dbReference>
<evidence type="ECO:0000256" key="5">
    <source>
        <dbReference type="ARBA" id="ARBA00022840"/>
    </source>
</evidence>
<evidence type="ECO:0000259" key="11">
    <source>
        <dbReference type="PROSITE" id="PS50929"/>
    </source>
</evidence>
<feature type="transmembrane region" description="Helical" evidence="9">
    <location>
        <begin position="277"/>
        <end position="295"/>
    </location>
</feature>
<dbReference type="GO" id="GO:0005524">
    <property type="term" value="F:ATP binding"/>
    <property type="evidence" value="ECO:0007669"/>
    <property type="project" value="UniProtKB-KW"/>
</dbReference>
<accession>A0A0F3MJ36</accession>
<dbReference type="STRING" id="1359168.OCHUTO_0702"/>
<dbReference type="AlphaFoldDB" id="A0A0F3MJ36"/>
<proteinExistence type="inferred from homology"/>
<keyword evidence="13" id="KW-1185">Reference proteome</keyword>
<dbReference type="InterPro" id="IPR039421">
    <property type="entry name" value="Type_1_exporter"/>
</dbReference>
<dbReference type="Gene3D" id="3.40.50.300">
    <property type="entry name" value="P-loop containing nucleotide triphosphate hydrolases"/>
    <property type="match status" value="1"/>
</dbReference>
<gene>
    <name evidence="12" type="ORF">OCHUTO_0702</name>
</gene>
<sequence>MSNYKILHLFLKYLQPYTFKIFIVLISLIMVSGSLLDVGSAIKFLIDYNCNCTNTIIARISITIVVFSIFSFLRSFTINSISENLILDIRSDLFKHLLTLKVSTFAKLKVIDINNRLLSNIKSIGEIINNLFSFILRNSVMFLGSLALMFMQSDKLTYLVIIMFAIIALPIIKIGGYIRTLTHNTQFKLLNIHSKIDESFSNIKLIYAFNQQLHQLNTLNTLQQEYFTVFKRKIKLRSMFFSLVMALVISAITFIIWLGNNDIAIGAISSGDLTSFLYYAIVAVASLGGIIESFAKFSGYFTAAEKVFSLFEIDNIENNFISESSELHNGIIEFNNISFSYPSRPNIKILSNCNLLITPGKFVGIVGKSGAGKSTILQLLIRFYEPTTGTIKIDNIDISSVDLCQVRKNFSYIPQEPYIFSDTIKNNILFSNPKASMEDIEYAIKIAMVDEFLDKMPNGLNSFIGEKGNMISGGQQQRLAIARGLITKASIILLDEATNAIDSKTEKIILNNIRNIFPQKTIIIVTHRISAIEQADTIIVLDNGTVAAQGSHAELSQSCQLYKQLIRRTNFYNIERLQ</sequence>
<comment type="subcellular location">
    <subcellularLocation>
        <location evidence="1">Cell inner membrane</location>
        <topology evidence="1">Multi-pass membrane protein</topology>
    </subcellularLocation>
</comment>
<keyword evidence="4" id="KW-0547">Nucleotide-binding</keyword>
<evidence type="ECO:0000256" key="4">
    <source>
        <dbReference type="ARBA" id="ARBA00022741"/>
    </source>
</evidence>
<dbReference type="CDD" id="cd18575">
    <property type="entry name" value="ABC_6TM_bac_exporter_ABCB8_10_like"/>
    <property type="match status" value="1"/>
</dbReference>
<dbReference type="SUPFAM" id="SSF90123">
    <property type="entry name" value="ABC transporter transmembrane region"/>
    <property type="match status" value="1"/>
</dbReference>
<dbReference type="Gene3D" id="1.20.1560.10">
    <property type="entry name" value="ABC transporter type 1, transmembrane domain"/>
    <property type="match status" value="1"/>
</dbReference>
<evidence type="ECO:0000256" key="2">
    <source>
        <dbReference type="ARBA" id="ARBA00005417"/>
    </source>
</evidence>
<dbReference type="GO" id="GO:0016887">
    <property type="term" value="F:ATP hydrolysis activity"/>
    <property type="evidence" value="ECO:0007669"/>
    <property type="project" value="InterPro"/>
</dbReference>
<protein>
    <submittedName>
        <fullName evidence="12">ABC transporter family protein</fullName>
    </submittedName>
</protein>
<evidence type="ECO:0000256" key="6">
    <source>
        <dbReference type="ARBA" id="ARBA00022989"/>
    </source>
</evidence>
<dbReference type="InterPro" id="IPR003439">
    <property type="entry name" value="ABC_transporter-like_ATP-bd"/>
</dbReference>
<dbReference type="InterPro" id="IPR003593">
    <property type="entry name" value="AAA+_ATPase"/>
</dbReference>
<dbReference type="SUPFAM" id="SSF52540">
    <property type="entry name" value="P-loop containing nucleoside triphosphate hydrolases"/>
    <property type="match status" value="1"/>
</dbReference>
<evidence type="ECO:0000256" key="3">
    <source>
        <dbReference type="ARBA" id="ARBA00022692"/>
    </source>
</evidence>
<keyword evidence="3 9" id="KW-0812">Transmembrane</keyword>
<dbReference type="GO" id="GO:0015421">
    <property type="term" value="F:ABC-type oligopeptide transporter activity"/>
    <property type="evidence" value="ECO:0007669"/>
    <property type="project" value="TreeGrafter"/>
</dbReference>
<dbReference type="PANTHER" id="PTHR43394">
    <property type="entry name" value="ATP-DEPENDENT PERMEASE MDL1, MITOCHONDRIAL"/>
    <property type="match status" value="1"/>
</dbReference>
<evidence type="ECO:0000259" key="10">
    <source>
        <dbReference type="PROSITE" id="PS50893"/>
    </source>
</evidence>
<evidence type="ECO:0000256" key="8">
    <source>
        <dbReference type="ARBA" id="ARBA00024725"/>
    </source>
</evidence>
<feature type="domain" description="ABC transmembrane type-1" evidence="11">
    <location>
        <begin position="6"/>
        <end position="299"/>
    </location>
</feature>
<feature type="transmembrane region" description="Helical" evidence="9">
    <location>
        <begin position="131"/>
        <end position="150"/>
    </location>
</feature>
<dbReference type="PANTHER" id="PTHR43394:SF1">
    <property type="entry name" value="ATP-BINDING CASSETTE SUB-FAMILY B MEMBER 10, MITOCHONDRIAL"/>
    <property type="match status" value="1"/>
</dbReference>
<dbReference type="FunFam" id="3.40.50.300:FF:000218">
    <property type="entry name" value="Multidrug ABC transporter ATP-binding protein"/>
    <property type="match status" value="1"/>
</dbReference>
<dbReference type="PROSITE" id="PS00211">
    <property type="entry name" value="ABC_TRANSPORTER_1"/>
    <property type="match status" value="1"/>
</dbReference>
<reference evidence="12 13" key="1">
    <citation type="submission" date="2015-02" db="EMBL/GenBank/DDBJ databases">
        <title>Genome Sequencing of Rickettsiales.</title>
        <authorList>
            <person name="Daugherty S.C."/>
            <person name="Su Q."/>
            <person name="Abolude K."/>
            <person name="Beier-Sexton M."/>
            <person name="Carlyon J.A."/>
            <person name="Carter R."/>
            <person name="Day N.P."/>
            <person name="Dumler S.J."/>
            <person name="Dyachenko V."/>
            <person name="Godinez A."/>
            <person name="Kurtti T.J."/>
            <person name="Lichay M."/>
            <person name="Mullins K.E."/>
            <person name="Ott S."/>
            <person name="Pappas-Brown V."/>
            <person name="Paris D.H."/>
            <person name="Patel P."/>
            <person name="Richards A.L."/>
            <person name="Sadzewicz L."/>
            <person name="Sears K."/>
            <person name="Seidman D."/>
            <person name="Sengamalay N."/>
            <person name="Stenos J."/>
            <person name="Tallon L.J."/>
            <person name="Vincent G."/>
            <person name="Fraser C.M."/>
            <person name="Munderloh U."/>
            <person name="Dunning-Hotopp J.C."/>
        </authorList>
    </citation>
    <scope>NUCLEOTIDE SEQUENCE [LARGE SCALE GENOMIC DNA]</scope>
    <source>
        <strain evidence="12 13">Fuller</strain>
    </source>
</reference>
<feature type="transmembrane region" description="Helical" evidence="9">
    <location>
        <begin position="239"/>
        <end position="257"/>
    </location>
</feature>
<name>A0A0F3MJ36_9RICK</name>
<feature type="transmembrane region" description="Helical" evidence="9">
    <location>
        <begin position="21"/>
        <end position="44"/>
    </location>
</feature>
<organism evidence="12 13">
    <name type="scientific">Orientia chuto str. Dubai</name>
    <dbReference type="NCBI Taxonomy" id="1359168"/>
    <lineage>
        <taxon>Bacteria</taxon>
        <taxon>Pseudomonadati</taxon>
        <taxon>Pseudomonadota</taxon>
        <taxon>Alphaproteobacteria</taxon>
        <taxon>Rickettsiales</taxon>
        <taxon>Rickettsiaceae</taxon>
        <taxon>Rickettsieae</taxon>
        <taxon>Orientia</taxon>
    </lineage>
</organism>
<evidence type="ECO:0000256" key="9">
    <source>
        <dbReference type="SAM" id="Phobius"/>
    </source>
</evidence>
<feature type="domain" description="ABC transporter" evidence="10">
    <location>
        <begin position="332"/>
        <end position="568"/>
    </location>
</feature>
<dbReference type="Pfam" id="PF00005">
    <property type="entry name" value="ABC_tran"/>
    <property type="match status" value="1"/>
</dbReference>
<dbReference type="EMBL" id="LANP01000017">
    <property type="protein sequence ID" value="KJV55783.1"/>
    <property type="molecule type" value="Genomic_DNA"/>
</dbReference>
<keyword evidence="5" id="KW-0067">ATP-binding</keyword>
<evidence type="ECO:0000256" key="7">
    <source>
        <dbReference type="ARBA" id="ARBA00023136"/>
    </source>
</evidence>
<evidence type="ECO:0000313" key="13">
    <source>
        <dbReference type="Proteomes" id="UP000033616"/>
    </source>
</evidence>
<dbReference type="PATRIC" id="fig|1359168.3.peg.319"/>
<dbReference type="InterPro" id="IPR011527">
    <property type="entry name" value="ABC1_TM_dom"/>
</dbReference>
<comment type="function">
    <text evidence="8">Part of an ABC transporter complex. Transmembrane domains (TMD) form a pore in the inner membrane and the ATP-binding domain (NBD) is responsible for energy generation.</text>
</comment>
<dbReference type="InterPro" id="IPR036640">
    <property type="entry name" value="ABC1_TM_sf"/>
</dbReference>
<dbReference type="Proteomes" id="UP000033616">
    <property type="component" value="Unassembled WGS sequence"/>
</dbReference>
<dbReference type="Pfam" id="PF00664">
    <property type="entry name" value="ABC_membrane"/>
    <property type="match status" value="1"/>
</dbReference>
<keyword evidence="6 9" id="KW-1133">Transmembrane helix</keyword>